<sequence>MEGDSRPTRPATLMLLLLVMTTSPRNTRCGGHAGDPPEDLVISDLGHLGHLQIRWSPPASFLNMTECSRQYQLEYFDTYKNSWTVSAEFLNSSNILPEMINIKREVMC</sequence>
<dbReference type="InterPro" id="IPR013783">
    <property type="entry name" value="Ig-like_fold"/>
</dbReference>
<evidence type="ECO:0000313" key="2">
    <source>
        <dbReference type="EMBL" id="TNN26737.1"/>
    </source>
</evidence>
<evidence type="ECO:0000313" key="3">
    <source>
        <dbReference type="Proteomes" id="UP000314294"/>
    </source>
</evidence>
<name>A0A4Z2ECV6_9TELE</name>
<dbReference type="Proteomes" id="UP000314294">
    <property type="component" value="Unassembled WGS sequence"/>
</dbReference>
<keyword evidence="1" id="KW-0732">Signal</keyword>
<feature type="chain" id="PRO_5021337935" evidence="1">
    <location>
        <begin position="30"/>
        <end position="108"/>
    </location>
</feature>
<accession>A0A4Z2ECV6</accession>
<dbReference type="OrthoDB" id="9826641at2759"/>
<dbReference type="AlphaFoldDB" id="A0A4Z2ECV6"/>
<keyword evidence="3" id="KW-1185">Reference proteome</keyword>
<protein>
    <submittedName>
        <fullName evidence="2">Interleukin-13 receptor subunit alpha-2</fullName>
    </submittedName>
</protein>
<gene>
    <name evidence="2" type="primary">IL13RA2_1</name>
    <name evidence="2" type="ORF">EYF80_063125</name>
</gene>
<proteinExistence type="predicted"/>
<keyword evidence="2" id="KW-0675">Receptor</keyword>
<reference evidence="2 3" key="1">
    <citation type="submission" date="2019-03" db="EMBL/GenBank/DDBJ databases">
        <title>First draft genome of Liparis tanakae, snailfish: a comprehensive survey of snailfish specific genes.</title>
        <authorList>
            <person name="Kim W."/>
            <person name="Song I."/>
            <person name="Jeong J.-H."/>
            <person name="Kim D."/>
            <person name="Kim S."/>
            <person name="Ryu S."/>
            <person name="Song J.Y."/>
            <person name="Lee S.K."/>
        </authorList>
    </citation>
    <scope>NUCLEOTIDE SEQUENCE [LARGE SCALE GENOMIC DNA]</scope>
    <source>
        <tissue evidence="2">Muscle</tissue>
    </source>
</reference>
<evidence type="ECO:0000256" key="1">
    <source>
        <dbReference type="SAM" id="SignalP"/>
    </source>
</evidence>
<comment type="caution">
    <text evidence="2">The sequence shown here is derived from an EMBL/GenBank/DDBJ whole genome shotgun (WGS) entry which is preliminary data.</text>
</comment>
<dbReference type="SUPFAM" id="SSF49265">
    <property type="entry name" value="Fibronectin type III"/>
    <property type="match status" value="1"/>
</dbReference>
<feature type="signal peptide" evidence="1">
    <location>
        <begin position="1"/>
        <end position="29"/>
    </location>
</feature>
<dbReference type="Gene3D" id="2.60.40.10">
    <property type="entry name" value="Immunoglobulins"/>
    <property type="match status" value="1"/>
</dbReference>
<dbReference type="InterPro" id="IPR036116">
    <property type="entry name" value="FN3_sf"/>
</dbReference>
<dbReference type="EMBL" id="SRLO01009595">
    <property type="protein sequence ID" value="TNN26737.1"/>
    <property type="molecule type" value="Genomic_DNA"/>
</dbReference>
<organism evidence="2 3">
    <name type="scientific">Liparis tanakae</name>
    <name type="common">Tanaka's snailfish</name>
    <dbReference type="NCBI Taxonomy" id="230148"/>
    <lineage>
        <taxon>Eukaryota</taxon>
        <taxon>Metazoa</taxon>
        <taxon>Chordata</taxon>
        <taxon>Craniata</taxon>
        <taxon>Vertebrata</taxon>
        <taxon>Euteleostomi</taxon>
        <taxon>Actinopterygii</taxon>
        <taxon>Neopterygii</taxon>
        <taxon>Teleostei</taxon>
        <taxon>Neoteleostei</taxon>
        <taxon>Acanthomorphata</taxon>
        <taxon>Eupercaria</taxon>
        <taxon>Perciformes</taxon>
        <taxon>Cottioidei</taxon>
        <taxon>Cottales</taxon>
        <taxon>Liparidae</taxon>
        <taxon>Liparis</taxon>
    </lineage>
</organism>